<organism evidence="1 2">
    <name type="scientific">Bacillus thermotolerans</name>
    <name type="common">Quasibacillus thermotolerans</name>
    <dbReference type="NCBI Taxonomy" id="1221996"/>
    <lineage>
        <taxon>Bacteria</taxon>
        <taxon>Bacillati</taxon>
        <taxon>Bacillota</taxon>
        <taxon>Bacilli</taxon>
        <taxon>Bacillales</taxon>
        <taxon>Bacillaceae</taxon>
        <taxon>Bacillus</taxon>
    </lineage>
</organism>
<name>A0A0F5HLS2_BACTR</name>
<reference evidence="1" key="1">
    <citation type="submission" date="2015-02" db="EMBL/GenBank/DDBJ databases">
        <title>Genome Assembly of Bacillaceae bacterium MTCC 8252.</title>
        <authorList>
            <person name="Verma A."/>
            <person name="Khatri I."/>
            <person name="Mual P."/>
            <person name="Subramanian S."/>
            <person name="Krishnamurthi S."/>
        </authorList>
    </citation>
    <scope>NUCLEOTIDE SEQUENCE [LARGE SCALE GENOMIC DNA]</scope>
    <source>
        <strain evidence="1">MTCC 8252</strain>
    </source>
</reference>
<evidence type="ECO:0000313" key="1">
    <source>
        <dbReference type="EMBL" id="KKB34334.1"/>
    </source>
</evidence>
<protein>
    <submittedName>
        <fullName evidence="1">Uncharacterized protein</fullName>
    </submittedName>
</protein>
<sequence length="122" mass="14034">MNESTVNQIIDEVTEGIYADDPSLLTQYGEAGKQKCREDNHHHFKQLHIAASRKNEQFFIDYALWLNNILTARGMQTDHLVDNFERIERALSRTEALETAEYTSLLRAAIRSLERTKGADHS</sequence>
<comment type="caution">
    <text evidence="1">The sequence shown here is derived from an EMBL/GenBank/DDBJ whole genome shotgun (WGS) entry which is preliminary data.</text>
</comment>
<accession>A0A0F5HLS2</accession>
<gene>
    <name evidence="1" type="ORF">QY95_03945</name>
</gene>
<dbReference type="OrthoDB" id="2376384at2"/>
<evidence type="ECO:0000313" key="2">
    <source>
        <dbReference type="Proteomes" id="UP000031563"/>
    </source>
</evidence>
<dbReference type="EMBL" id="JWIR02000086">
    <property type="protein sequence ID" value="KKB34334.1"/>
    <property type="molecule type" value="Genomic_DNA"/>
</dbReference>
<keyword evidence="2" id="KW-1185">Reference proteome</keyword>
<dbReference type="STRING" id="1221996.QY95_03945"/>
<dbReference type="RefSeq" id="WP_040047884.1">
    <property type="nucleotide sequence ID" value="NZ_JWIR02000086.1"/>
</dbReference>
<proteinExistence type="predicted"/>
<dbReference type="AlphaFoldDB" id="A0A0F5HLS2"/>
<dbReference type="Proteomes" id="UP000031563">
    <property type="component" value="Unassembled WGS sequence"/>
</dbReference>